<dbReference type="Gramene" id="AET2Gv21066100.17">
    <property type="protein sequence ID" value="AET2Gv21066100.17"/>
    <property type="gene ID" value="AET2Gv21066100"/>
</dbReference>
<dbReference type="InterPro" id="IPR036291">
    <property type="entry name" value="NAD(P)-bd_dom_sf"/>
</dbReference>
<dbReference type="Gene3D" id="3.40.50.720">
    <property type="entry name" value="NAD(P)-binding Rossmann-like Domain"/>
    <property type="match status" value="1"/>
</dbReference>
<reference evidence="1" key="3">
    <citation type="journal article" date="2017" name="Nature">
        <title>Genome sequence of the progenitor of the wheat D genome Aegilops tauschii.</title>
        <authorList>
            <person name="Luo M.C."/>
            <person name="Gu Y.Q."/>
            <person name="Puiu D."/>
            <person name="Wang H."/>
            <person name="Twardziok S.O."/>
            <person name="Deal K.R."/>
            <person name="Huo N."/>
            <person name="Zhu T."/>
            <person name="Wang L."/>
            <person name="Wang Y."/>
            <person name="McGuire P.E."/>
            <person name="Liu S."/>
            <person name="Long H."/>
            <person name="Ramasamy R.K."/>
            <person name="Rodriguez J.C."/>
            <person name="Van S.L."/>
            <person name="Yuan L."/>
            <person name="Wang Z."/>
            <person name="Xia Z."/>
            <person name="Xiao L."/>
            <person name="Anderson O.D."/>
            <person name="Ouyang S."/>
            <person name="Liang Y."/>
            <person name="Zimin A.V."/>
            <person name="Pertea G."/>
            <person name="Qi P."/>
            <person name="Bennetzen J.L."/>
            <person name="Dai X."/>
            <person name="Dawson M.W."/>
            <person name="Muller H.G."/>
            <person name="Kugler K."/>
            <person name="Rivarola-Duarte L."/>
            <person name="Spannagl M."/>
            <person name="Mayer K.F.X."/>
            <person name="Lu F.H."/>
            <person name="Bevan M.W."/>
            <person name="Leroy P."/>
            <person name="Li P."/>
            <person name="You F.M."/>
            <person name="Sun Q."/>
            <person name="Liu Z."/>
            <person name="Lyons E."/>
            <person name="Wicker T."/>
            <person name="Salzberg S.L."/>
            <person name="Devos K.M."/>
            <person name="Dvorak J."/>
        </authorList>
    </citation>
    <scope>NUCLEOTIDE SEQUENCE [LARGE SCALE GENOMIC DNA]</scope>
    <source>
        <strain evidence="1">cv. AL8/78</strain>
    </source>
</reference>
<reference evidence="2" key="1">
    <citation type="journal article" date="2014" name="Science">
        <title>Ancient hybridizations among the ancestral genomes of bread wheat.</title>
        <authorList>
            <consortium name="International Wheat Genome Sequencing Consortium,"/>
            <person name="Marcussen T."/>
            <person name="Sandve S.R."/>
            <person name="Heier L."/>
            <person name="Spannagl M."/>
            <person name="Pfeifer M."/>
            <person name="Jakobsen K.S."/>
            <person name="Wulff B.B."/>
            <person name="Steuernagel B."/>
            <person name="Mayer K.F."/>
            <person name="Olsen O.A."/>
        </authorList>
    </citation>
    <scope>NUCLEOTIDE SEQUENCE [LARGE SCALE GENOMIC DNA]</scope>
    <source>
        <strain evidence="2">cv. AL8/78</strain>
    </source>
</reference>
<proteinExistence type="predicted"/>
<dbReference type="EnsemblPlants" id="AET2Gv21066100.17">
    <property type="protein sequence ID" value="AET2Gv21066100.17"/>
    <property type="gene ID" value="AET2Gv21066100"/>
</dbReference>
<reference evidence="1" key="4">
    <citation type="submission" date="2019-03" db="UniProtKB">
        <authorList>
            <consortium name="EnsemblPlants"/>
        </authorList>
    </citation>
    <scope>IDENTIFICATION</scope>
</reference>
<reference evidence="2" key="2">
    <citation type="journal article" date="2017" name="Nat. Plants">
        <title>The Aegilops tauschii genome reveals multiple impacts of transposons.</title>
        <authorList>
            <person name="Zhao G."/>
            <person name="Zou C."/>
            <person name="Li K."/>
            <person name="Wang K."/>
            <person name="Li T."/>
            <person name="Gao L."/>
            <person name="Zhang X."/>
            <person name="Wang H."/>
            <person name="Yang Z."/>
            <person name="Liu X."/>
            <person name="Jiang W."/>
            <person name="Mao L."/>
            <person name="Kong X."/>
            <person name="Jiao Y."/>
            <person name="Jia J."/>
        </authorList>
    </citation>
    <scope>NUCLEOTIDE SEQUENCE [LARGE SCALE GENOMIC DNA]</scope>
    <source>
        <strain evidence="2">cv. AL8/78</strain>
    </source>
</reference>
<evidence type="ECO:0000313" key="1">
    <source>
        <dbReference type="EnsemblPlants" id="AET2Gv21066100.17"/>
    </source>
</evidence>
<reference evidence="1" key="5">
    <citation type="journal article" date="2021" name="G3 (Bethesda)">
        <title>Aegilops tauschii genome assembly Aet v5.0 features greater sequence contiguity and improved annotation.</title>
        <authorList>
            <person name="Wang L."/>
            <person name="Zhu T."/>
            <person name="Rodriguez J.C."/>
            <person name="Deal K.R."/>
            <person name="Dubcovsky J."/>
            <person name="McGuire P.E."/>
            <person name="Lux T."/>
            <person name="Spannagl M."/>
            <person name="Mayer K.F.X."/>
            <person name="Baldrich P."/>
            <person name="Meyers B.C."/>
            <person name="Huo N."/>
            <person name="Gu Y.Q."/>
            <person name="Zhou H."/>
            <person name="Devos K.M."/>
            <person name="Bennetzen J.L."/>
            <person name="Unver T."/>
            <person name="Budak H."/>
            <person name="Gulick P.J."/>
            <person name="Galiba G."/>
            <person name="Kalapos B."/>
            <person name="Nelson D.R."/>
            <person name="Li P."/>
            <person name="You F.M."/>
            <person name="Luo M.C."/>
            <person name="Dvorak J."/>
        </authorList>
    </citation>
    <scope>NUCLEOTIDE SEQUENCE [LARGE SCALE GENOMIC DNA]</scope>
    <source>
        <strain evidence="1">cv. AL8/78</strain>
    </source>
</reference>
<evidence type="ECO:0008006" key="3">
    <source>
        <dbReference type="Google" id="ProtNLM"/>
    </source>
</evidence>
<accession>A0A453D2I1</accession>
<sequence length="195" mass="21833">MCLKRGELGDHQCPAMSAGEMQKTACVTGGSGYIASALVKTLLEKGYAVKTTVRDPGWVLVSSFLVLSSLYFRKTSLHRLMRNPMICLVKSGRKTSLKTCLPLISVLRYSVICKQRTRRRMPTSRICNRLAAWRSSVPGWTRKAASTRQFRAATTPSSSLPRWTSGQQTLRQATVFQLRRRSKLCFHLQDCSSGN</sequence>
<dbReference type="SUPFAM" id="SSF51735">
    <property type="entry name" value="NAD(P)-binding Rossmann-fold domains"/>
    <property type="match status" value="1"/>
</dbReference>
<protein>
    <recommendedName>
        <fullName evidence="3">NAD-dependent epimerase/dehydratase domain-containing protein</fullName>
    </recommendedName>
</protein>
<dbReference type="Proteomes" id="UP000015105">
    <property type="component" value="Chromosome 2D"/>
</dbReference>
<name>A0A453D2I1_AEGTS</name>
<dbReference type="AlphaFoldDB" id="A0A453D2I1"/>
<keyword evidence="2" id="KW-1185">Reference proteome</keyword>
<organism evidence="1 2">
    <name type="scientific">Aegilops tauschii subsp. strangulata</name>
    <name type="common">Goatgrass</name>
    <dbReference type="NCBI Taxonomy" id="200361"/>
    <lineage>
        <taxon>Eukaryota</taxon>
        <taxon>Viridiplantae</taxon>
        <taxon>Streptophyta</taxon>
        <taxon>Embryophyta</taxon>
        <taxon>Tracheophyta</taxon>
        <taxon>Spermatophyta</taxon>
        <taxon>Magnoliopsida</taxon>
        <taxon>Liliopsida</taxon>
        <taxon>Poales</taxon>
        <taxon>Poaceae</taxon>
        <taxon>BOP clade</taxon>
        <taxon>Pooideae</taxon>
        <taxon>Triticodae</taxon>
        <taxon>Triticeae</taxon>
        <taxon>Triticinae</taxon>
        <taxon>Aegilops</taxon>
    </lineage>
</organism>
<evidence type="ECO:0000313" key="2">
    <source>
        <dbReference type="Proteomes" id="UP000015105"/>
    </source>
</evidence>